<keyword evidence="1" id="KW-0732">Signal</keyword>
<reference evidence="2 3" key="1">
    <citation type="submission" date="2024-09" db="EMBL/GenBank/DDBJ databases">
        <authorList>
            <person name="D'Angelo T."/>
        </authorList>
    </citation>
    <scope>NUCLEOTIDE SEQUENCE [LARGE SCALE GENOMIC DNA]</scope>
    <source>
        <strain evidence="2">SAG AM-320-E07</strain>
    </source>
</reference>
<sequence length="265" mass="29070">MRAIRVLPLLIVVAFLSCGDEGTSPGGGDETFQLQVVVNDASGAPIPGVRVSAWNKTPDWVAALVGYRGTPAPAAYQSHLPDDLPRLLVNMPNPFSTITTWRVYLPGYLSARLQLFDIEGNLDTTLLDDQFPAGMHTRSWQIHSASHASAVYEARFSVWTSTRDTLVFEDTLYAAFYRPEIEAHNGVIGFTDDNGLLVIADRLFFPGSYDLPPLEAVDEEGVSHGAFDFSDTAVFTLVDTSTGVRQVFEERITAGSNDLKLTWAR</sequence>
<proteinExistence type="predicted"/>
<feature type="chain" id="PRO_5046201653" evidence="1">
    <location>
        <begin position="20"/>
        <end position="265"/>
    </location>
</feature>
<gene>
    <name evidence="2" type="ORF">ACFL6M_03045</name>
</gene>
<evidence type="ECO:0000256" key="1">
    <source>
        <dbReference type="SAM" id="SignalP"/>
    </source>
</evidence>
<evidence type="ECO:0000313" key="2">
    <source>
        <dbReference type="EMBL" id="MFC1572555.1"/>
    </source>
</evidence>
<keyword evidence="3" id="KW-1185">Reference proteome</keyword>
<dbReference type="PROSITE" id="PS51257">
    <property type="entry name" value="PROKAR_LIPOPROTEIN"/>
    <property type="match status" value="1"/>
</dbReference>
<comment type="caution">
    <text evidence="2">The sequence shown here is derived from an EMBL/GenBank/DDBJ whole genome shotgun (WGS) entry which is preliminary data.</text>
</comment>
<organism evidence="2 3">
    <name type="scientific">Eiseniibacteriota bacterium</name>
    <dbReference type="NCBI Taxonomy" id="2212470"/>
    <lineage>
        <taxon>Bacteria</taxon>
        <taxon>Candidatus Eiseniibacteriota</taxon>
    </lineage>
</organism>
<dbReference type="EMBL" id="JBHPKH010000020">
    <property type="protein sequence ID" value="MFC1572555.1"/>
    <property type="molecule type" value="Genomic_DNA"/>
</dbReference>
<feature type="signal peptide" evidence="1">
    <location>
        <begin position="1"/>
        <end position="19"/>
    </location>
</feature>
<evidence type="ECO:0000313" key="3">
    <source>
        <dbReference type="Proteomes" id="UP001593833"/>
    </source>
</evidence>
<name>A0ABV6YJP8_UNCEI</name>
<dbReference type="Proteomes" id="UP001593833">
    <property type="component" value="Unassembled WGS sequence"/>
</dbReference>
<accession>A0ABV6YJP8</accession>
<protein>
    <submittedName>
        <fullName evidence="2">Uncharacterized protein</fullName>
    </submittedName>
</protein>